<dbReference type="Gene3D" id="1.20.140.40">
    <property type="entry name" value="Invertase/pectin methylesterase inhibitor family protein"/>
    <property type="match status" value="1"/>
</dbReference>
<dbReference type="Proteomes" id="UP001358586">
    <property type="component" value="Chromosome 9"/>
</dbReference>
<feature type="signal peptide" evidence="7">
    <location>
        <begin position="1"/>
        <end position="20"/>
    </location>
</feature>
<dbReference type="Gene3D" id="2.160.20.10">
    <property type="entry name" value="Single-stranded right-handed beta-helix, Pectin lyase-like"/>
    <property type="match status" value="1"/>
</dbReference>
<accession>A0ABR0NV02</accession>
<dbReference type="InterPro" id="IPR018040">
    <property type="entry name" value="Pectinesterase_Tyr_AS"/>
</dbReference>
<dbReference type="Pfam" id="PF04043">
    <property type="entry name" value="PMEI"/>
    <property type="match status" value="1"/>
</dbReference>
<gene>
    <name evidence="9" type="ORF">PVK06_032852</name>
</gene>
<comment type="similarity">
    <text evidence="3">In the C-terminal section; belongs to the pectinesterase family.</text>
</comment>
<evidence type="ECO:0000256" key="2">
    <source>
        <dbReference type="ARBA" id="ARBA00006027"/>
    </source>
</evidence>
<dbReference type="InterPro" id="IPR011050">
    <property type="entry name" value="Pectin_lyase_fold/virulence"/>
</dbReference>
<keyword evidence="10" id="KW-1185">Reference proteome</keyword>
<dbReference type="InterPro" id="IPR035513">
    <property type="entry name" value="Invertase/methylesterase_inhib"/>
</dbReference>
<evidence type="ECO:0000313" key="9">
    <source>
        <dbReference type="EMBL" id="KAK5805199.1"/>
    </source>
</evidence>
<evidence type="ECO:0000259" key="8">
    <source>
        <dbReference type="SMART" id="SM00856"/>
    </source>
</evidence>
<comment type="similarity">
    <text evidence="2">In the N-terminal section; belongs to the PMEI family.</text>
</comment>
<keyword evidence="5 7" id="KW-0063">Aspartyl esterase</keyword>
<evidence type="ECO:0000256" key="7">
    <source>
        <dbReference type="RuleBase" id="RU000589"/>
    </source>
</evidence>
<organism evidence="9 10">
    <name type="scientific">Gossypium arboreum</name>
    <name type="common">Tree cotton</name>
    <name type="synonym">Gossypium nanking</name>
    <dbReference type="NCBI Taxonomy" id="29729"/>
    <lineage>
        <taxon>Eukaryota</taxon>
        <taxon>Viridiplantae</taxon>
        <taxon>Streptophyta</taxon>
        <taxon>Embryophyta</taxon>
        <taxon>Tracheophyta</taxon>
        <taxon>Spermatophyta</taxon>
        <taxon>Magnoliopsida</taxon>
        <taxon>eudicotyledons</taxon>
        <taxon>Gunneridae</taxon>
        <taxon>Pentapetalae</taxon>
        <taxon>rosids</taxon>
        <taxon>malvids</taxon>
        <taxon>Malvales</taxon>
        <taxon>Malvaceae</taxon>
        <taxon>Malvoideae</taxon>
        <taxon>Gossypium</taxon>
    </lineage>
</organism>
<proteinExistence type="inferred from homology"/>
<keyword evidence="7" id="KW-0964">Secreted</keyword>
<feature type="active site" evidence="6">
    <location>
        <position position="397"/>
    </location>
</feature>
<keyword evidence="7" id="KW-0961">Cell wall biogenesis/degradation</keyword>
<dbReference type="SUPFAM" id="SSF101148">
    <property type="entry name" value="Plant invertase/pectin methylesterase inhibitor"/>
    <property type="match status" value="1"/>
</dbReference>
<dbReference type="PROSITE" id="PS00800">
    <property type="entry name" value="PECTINESTERASE_1"/>
    <property type="match status" value="1"/>
</dbReference>
<dbReference type="EC" id="3.1.1.11" evidence="7"/>
<evidence type="ECO:0000256" key="6">
    <source>
        <dbReference type="PROSITE-ProRule" id="PRU10040"/>
    </source>
</evidence>
<comment type="catalytic activity">
    <reaction evidence="7">
        <text>[(1-&gt;4)-alpha-D-galacturonosyl methyl ester](n) + n H2O = [(1-&gt;4)-alpha-D-galacturonosyl](n) + n methanol + n H(+)</text>
        <dbReference type="Rhea" id="RHEA:22380"/>
        <dbReference type="Rhea" id="RHEA-COMP:14570"/>
        <dbReference type="Rhea" id="RHEA-COMP:14573"/>
        <dbReference type="ChEBI" id="CHEBI:15377"/>
        <dbReference type="ChEBI" id="CHEBI:15378"/>
        <dbReference type="ChEBI" id="CHEBI:17790"/>
        <dbReference type="ChEBI" id="CHEBI:140522"/>
        <dbReference type="ChEBI" id="CHEBI:140523"/>
        <dbReference type="EC" id="3.1.1.11"/>
    </reaction>
</comment>
<evidence type="ECO:0000256" key="4">
    <source>
        <dbReference type="ARBA" id="ARBA00022801"/>
    </source>
</evidence>
<comment type="subcellular location">
    <subcellularLocation>
        <location evidence="7">Secreted</location>
        <location evidence="7">Cell wall</location>
    </subcellularLocation>
</comment>
<dbReference type="EMBL" id="JARKNE010000009">
    <property type="protein sequence ID" value="KAK5805199.1"/>
    <property type="molecule type" value="Genomic_DNA"/>
</dbReference>
<comment type="function">
    <text evidence="7">Acts in the modification of cell walls via demethylesterification of cell wall pectin.</text>
</comment>
<dbReference type="PROSITE" id="PS00503">
    <property type="entry name" value="PECTINESTERASE_2"/>
    <property type="match status" value="1"/>
</dbReference>
<protein>
    <recommendedName>
        <fullName evidence="7">Pectinesterase</fullName>
        <ecNumber evidence="7">3.1.1.11</ecNumber>
    </recommendedName>
</protein>
<keyword evidence="7" id="KW-0134">Cell wall</keyword>
<dbReference type="PANTHER" id="PTHR31707">
    <property type="entry name" value="PECTINESTERASE"/>
    <property type="match status" value="1"/>
</dbReference>
<evidence type="ECO:0000256" key="5">
    <source>
        <dbReference type="ARBA" id="ARBA00023085"/>
    </source>
</evidence>
<dbReference type="SUPFAM" id="SSF51126">
    <property type="entry name" value="Pectin lyase-like"/>
    <property type="match status" value="1"/>
</dbReference>
<dbReference type="Pfam" id="PF01095">
    <property type="entry name" value="Pectinesterase"/>
    <property type="match status" value="1"/>
</dbReference>
<evidence type="ECO:0000256" key="3">
    <source>
        <dbReference type="ARBA" id="ARBA00007786"/>
    </source>
</evidence>
<dbReference type="InterPro" id="IPR006501">
    <property type="entry name" value="Pectinesterase_inhib_dom"/>
</dbReference>
<feature type="chain" id="PRO_5044966499" description="Pectinesterase" evidence="7">
    <location>
        <begin position="21"/>
        <end position="562"/>
    </location>
</feature>
<name>A0ABR0NV02_GOSAR</name>
<keyword evidence="7" id="KW-0732">Signal</keyword>
<reference evidence="9 10" key="1">
    <citation type="submission" date="2023-03" db="EMBL/GenBank/DDBJ databases">
        <title>WGS of Gossypium arboreum.</title>
        <authorList>
            <person name="Yu D."/>
        </authorList>
    </citation>
    <scope>NUCLEOTIDE SEQUENCE [LARGE SCALE GENOMIC DNA]</scope>
    <source>
        <tissue evidence="9">Leaf</tissue>
    </source>
</reference>
<keyword evidence="4 7" id="KW-0378">Hydrolase</keyword>
<dbReference type="InterPro" id="IPR000070">
    <property type="entry name" value="Pectinesterase_cat"/>
</dbReference>
<dbReference type="SMART" id="SM00856">
    <property type="entry name" value="PMEI"/>
    <property type="match status" value="1"/>
</dbReference>
<dbReference type="CDD" id="cd15798">
    <property type="entry name" value="PMEI-like_3"/>
    <property type="match status" value="1"/>
</dbReference>
<sequence>MANNAIIGICAVFLVAMVVAVVVGVTHIKNKNDGEEISSSNKAVQALCQPTNYKETCQKSLASSNSSDVKELIRTGFQAGLVEIKNVLAHSVTVQELIKDENNKAALGVCQEVLDLAIDDFQKSFDMLGEYDMSKIGKYLLELKTWLSGAFTSQQTCIDSFAQSSNESSQKMQSILKTSMEITSNALAMLNGLSTIVKELNIPNVGNIDTTGVNRKLLSAEDMPEWISQADRKLLQAKPMDLKPNVVVAKDGSGKYDTINKALAEVPVKSPDRFVIHIKAGTYKEKINVTKQMTNVVFIGDGPTKTIITNDISVAKNPPVRTYRTATVGGVDGAGFMAKDIGFDNSAGPEGHQAVAFRATADRVIMFNCHFTGYQDTLYAHRERQLYSNCLITGTVDFIFGDAASIFQNCMLIVRKPGPGQNCMVTAQGRNDLGTNSAIVLQNCTISGAPDYISVKDTNKAYLGRPWKQFARSIIMQSQIDDIIQPEGYAPMTGTIGIDTSFIAEFGNRGPGADTSRRVAWKGIKKIDINEANKWTPRVYLESETWIPSSGIPYSPDMVPGL</sequence>
<dbReference type="InterPro" id="IPR012334">
    <property type="entry name" value="Pectin_lyas_fold"/>
</dbReference>
<dbReference type="InterPro" id="IPR033131">
    <property type="entry name" value="Pectinesterase_Asp_AS"/>
</dbReference>
<comment type="pathway">
    <text evidence="1 7">Glycan metabolism; pectin degradation; 2-dehydro-3-deoxy-D-gluconate from pectin: step 1/5.</text>
</comment>
<evidence type="ECO:0000256" key="1">
    <source>
        <dbReference type="ARBA" id="ARBA00005184"/>
    </source>
</evidence>
<comment type="caution">
    <text evidence="9">The sequence shown here is derived from an EMBL/GenBank/DDBJ whole genome shotgun (WGS) entry which is preliminary data.</text>
</comment>
<feature type="domain" description="Pectinesterase inhibitor" evidence="8">
    <location>
        <begin position="39"/>
        <end position="189"/>
    </location>
</feature>
<evidence type="ECO:0000313" key="10">
    <source>
        <dbReference type="Proteomes" id="UP001358586"/>
    </source>
</evidence>
<dbReference type="NCBIfam" id="TIGR01614">
    <property type="entry name" value="PME_inhib"/>
    <property type="match status" value="1"/>
</dbReference>